<gene>
    <name evidence="6" type="ORF">GCM10011611_43260</name>
</gene>
<dbReference type="InterPro" id="IPR017853">
    <property type="entry name" value="GH"/>
</dbReference>
<evidence type="ECO:0000259" key="5">
    <source>
        <dbReference type="Pfam" id="PF21365"/>
    </source>
</evidence>
<proteinExistence type="inferred from homology"/>
<dbReference type="CDD" id="cd14752">
    <property type="entry name" value="GH31_N"/>
    <property type="match status" value="1"/>
</dbReference>
<dbReference type="InterPro" id="IPR025887">
    <property type="entry name" value="Glyco_hydro_31_N_dom"/>
</dbReference>
<dbReference type="Gene3D" id="3.20.20.80">
    <property type="entry name" value="Glycosidases"/>
    <property type="match status" value="1"/>
</dbReference>
<dbReference type="Proteomes" id="UP000646365">
    <property type="component" value="Unassembled WGS sequence"/>
</dbReference>
<reference evidence="6" key="1">
    <citation type="journal article" date="2014" name="Int. J. Syst. Evol. Microbiol.">
        <title>Complete genome sequence of Corynebacterium casei LMG S-19264T (=DSM 44701T), isolated from a smear-ripened cheese.</title>
        <authorList>
            <consortium name="US DOE Joint Genome Institute (JGI-PGF)"/>
            <person name="Walter F."/>
            <person name="Albersmeier A."/>
            <person name="Kalinowski J."/>
            <person name="Ruckert C."/>
        </authorList>
    </citation>
    <scope>NUCLEOTIDE SEQUENCE</scope>
    <source>
        <strain evidence="6">CGMCC 1.15725</strain>
    </source>
</reference>
<evidence type="ECO:0000256" key="2">
    <source>
        <dbReference type="RuleBase" id="RU361185"/>
    </source>
</evidence>
<sequence length="794" mass="87749">MKPIRQAVLAETTERGVTLDCGDGIRCRISILKPDLVRVLFVRGAEPRQPRTWMVPAHGTADVPWEGRDRLDETSWPVPAFDRAQAADAITLKTAALTLRIGLQPLALTWSLPDGNVFARDRSNHAYLFGQKLRHHHERHEGDRYHGLGDKTGRLNLHGRRLRTTMLDSLGFDPEWGDPLYKHWPFVITRDGATGVNWGIFYDNLADATFDLGAEHDNYYGLFRGYEAADGDLDYYVFVGPDLDAVTGKFLDLTGRAPVPPRWTLGFSQTAMAIADSANAQARMHEFIEKCGAERIPVSAFHFGSGYTSIGPKRYVFTWNLSKYPEPRKLTDAFHAAGIKIVANLKPCLLDDHPAYRVALEAGAFIRDRATGQPVITQFWDGEGAHLDFTNQAGIRWWQDGVRNQVLDYGIDIAWNDNNEYTLWDDGPECAGFGTAIPLELARGLQPLLMTRASLEAQQERKPDERPFSVTRAGCPGIQRYAQTWSGDNSTSWRSLKWNLRTGLQMSLSGMHNIGHDVGGFSGPVPDAELLVRWTQMGSVHPRFIMNSWKPDGVYTAPWLHAEAIPAIRSAIRLRYRLLPYFYALMHQAAEGGPAPLRPTFAAFDRDPATFVDNDELMVGPHLLAAPVVEPGARSRAVYLPAGPECWFDFWSGERLPAGAEALLAAPLDRLPLVAPAGAIIPMTDEPADFSRLHDEPSRCLRLFPGPGTGSSRFTLYEDDGISVAGPVAKLRFELAWTPETVTLTADGPAPINATPAGMAPIGVSLPLADRRTLVLNGTGVALEPRPFRATLDA</sequence>
<dbReference type="SUPFAM" id="SSF74650">
    <property type="entry name" value="Galactose mutarotase-like"/>
    <property type="match status" value="1"/>
</dbReference>
<dbReference type="GO" id="GO:0004553">
    <property type="term" value="F:hydrolase activity, hydrolyzing O-glycosyl compounds"/>
    <property type="evidence" value="ECO:0007669"/>
    <property type="project" value="InterPro"/>
</dbReference>
<dbReference type="RefSeq" id="WP_189049667.1">
    <property type="nucleotide sequence ID" value="NZ_BMJQ01000012.1"/>
</dbReference>
<evidence type="ECO:0000259" key="3">
    <source>
        <dbReference type="Pfam" id="PF01055"/>
    </source>
</evidence>
<dbReference type="AlphaFoldDB" id="A0A8J2YYA2"/>
<comment type="similarity">
    <text evidence="1 2">Belongs to the glycosyl hydrolase 31 family.</text>
</comment>
<dbReference type="InterPro" id="IPR000322">
    <property type="entry name" value="Glyco_hydro_31_TIM"/>
</dbReference>
<dbReference type="EMBL" id="BMJQ01000012">
    <property type="protein sequence ID" value="GGF32427.1"/>
    <property type="molecule type" value="Genomic_DNA"/>
</dbReference>
<evidence type="ECO:0000313" key="6">
    <source>
        <dbReference type="EMBL" id="GGF32427.1"/>
    </source>
</evidence>
<organism evidence="6 7">
    <name type="scientific">Aliidongia dinghuensis</name>
    <dbReference type="NCBI Taxonomy" id="1867774"/>
    <lineage>
        <taxon>Bacteria</taxon>
        <taxon>Pseudomonadati</taxon>
        <taxon>Pseudomonadota</taxon>
        <taxon>Alphaproteobacteria</taxon>
        <taxon>Rhodospirillales</taxon>
        <taxon>Dongiaceae</taxon>
        <taxon>Aliidongia</taxon>
    </lineage>
</organism>
<keyword evidence="7" id="KW-1185">Reference proteome</keyword>
<dbReference type="Pfam" id="PF21365">
    <property type="entry name" value="Glyco_hydro_31_3rd"/>
    <property type="match status" value="1"/>
</dbReference>
<feature type="domain" description="Glycoside hydrolase family 31 N-terminal" evidence="4">
    <location>
        <begin position="28"/>
        <end position="211"/>
    </location>
</feature>
<dbReference type="Pfam" id="PF01055">
    <property type="entry name" value="Glyco_hydro_31_2nd"/>
    <property type="match status" value="1"/>
</dbReference>
<feature type="domain" description="Glycosyl hydrolase family 31 C-terminal" evidence="5">
    <location>
        <begin position="596"/>
        <end position="681"/>
    </location>
</feature>
<comment type="caution">
    <text evidence="6">The sequence shown here is derived from an EMBL/GenBank/DDBJ whole genome shotgun (WGS) entry which is preliminary data.</text>
</comment>
<keyword evidence="2" id="KW-0326">Glycosidase</keyword>
<name>A0A8J2YYA2_9PROT</name>
<dbReference type="Pfam" id="PF13802">
    <property type="entry name" value="Gal_mutarotas_2"/>
    <property type="match status" value="1"/>
</dbReference>
<dbReference type="GO" id="GO:0005975">
    <property type="term" value="P:carbohydrate metabolic process"/>
    <property type="evidence" value="ECO:0007669"/>
    <property type="project" value="InterPro"/>
</dbReference>
<dbReference type="InterPro" id="IPR011013">
    <property type="entry name" value="Gal_mutarotase_sf_dom"/>
</dbReference>
<dbReference type="InterPro" id="IPR013780">
    <property type="entry name" value="Glyco_hydro_b"/>
</dbReference>
<dbReference type="PANTHER" id="PTHR22762">
    <property type="entry name" value="ALPHA-GLUCOSIDASE"/>
    <property type="match status" value="1"/>
</dbReference>
<evidence type="ECO:0000256" key="1">
    <source>
        <dbReference type="ARBA" id="ARBA00007806"/>
    </source>
</evidence>
<evidence type="ECO:0000259" key="4">
    <source>
        <dbReference type="Pfam" id="PF13802"/>
    </source>
</evidence>
<keyword evidence="2" id="KW-0378">Hydrolase</keyword>
<dbReference type="Gene3D" id="2.60.40.1760">
    <property type="entry name" value="glycosyl hydrolase (family 31)"/>
    <property type="match status" value="1"/>
</dbReference>
<dbReference type="GO" id="GO:0030246">
    <property type="term" value="F:carbohydrate binding"/>
    <property type="evidence" value="ECO:0007669"/>
    <property type="project" value="InterPro"/>
</dbReference>
<evidence type="ECO:0000313" key="7">
    <source>
        <dbReference type="Proteomes" id="UP000646365"/>
    </source>
</evidence>
<dbReference type="Gene3D" id="2.60.40.1180">
    <property type="entry name" value="Golgi alpha-mannosidase II"/>
    <property type="match status" value="2"/>
</dbReference>
<accession>A0A8J2YYA2</accession>
<protein>
    <submittedName>
        <fullName evidence="6">Alpha-glucosidase</fullName>
    </submittedName>
</protein>
<reference evidence="6" key="2">
    <citation type="submission" date="2020-09" db="EMBL/GenBank/DDBJ databases">
        <authorList>
            <person name="Sun Q."/>
            <person name="Zhou Y."/>
        </authorList>
    </citation>
    <scope>NUCLEOTIDE SEQUENCE</scope>
    <source>
        <strain evidence="6">CGMCC 1.15725</strain>
    </source>
</reference>
<dbReference type="CDD" id="cd06599">
    <property type="entry name" value="GH31_glycosidase_Aec37"/>
    <property type="match status" value="1"/>
</dbReference>
<dbReference type="SUPFAM" id="SSF51445">
    <property type="entry name" value="(Trans)glycosidases"/>
    <property type="match status" value="1"/>
</dbReference>
<feature type="domain" description="Glycoside hydrolase family 31 TIM barrel" evidence="3">
    <location>
        <begin position="258"/>
        <end position="585"/>
    </location>
</feature>
<dbReference type="PANTHER" id="PTHR22762:SF165">
    <property type="entry name" value="PUTATIVE (AFU_ORTHOLOGUE AFUA_1G06560)-RELATED"/>
    <property type="match status" value="1"/>
</dbReference>
<dbReference type="InterPro" id="IPR048395">
    <property type="entry name" value="Glyco_hydro_31_C"/>
</dbReference>
<dbReference type="SUPFAM" id="SSF51011">
    <property type="entry name" value="Glycosyl hydrolase domain"/>
    <property type="match status" value="1"/>
</dbReference>